<dbReference type="EMBL" id="SLXA01000004">
    <property type="protein sequence ID" value="TCO85016.1"/>
    <property type="molecule type" value="Genomic_DNA"/>
</dbReference>
<evidence type="ECO:0000313" key="4">
    <source>
        <dbReference type="EMBL" id="TCO85016.1"/>
    </source>
</evidence>
<dbReference type="OrthoDB" id="9765625at2"/>
<dbReference type="AlphaFoldDB" id="A0A4R2LMU6"/>
<comment type="catalytic activity">
    <reaction evidence="2">
        <text>Ni(II)-pyridinium-3,5-bisthiocarboxylate mononucleotide = pyridinium-3,5-bisthiocarboxylate mononucleotide + Ni(2+)</text>
        <dbReference type="Rhea" id="RHEA:54784"/>
        <dbReference type="ChEBI" id="CHEBI:49786"/>
        <dbReference type="ChEBI" id="CHEBI:137372"/>
        <dbReference type="ChEBI" id="CHEBI:137373"/>
        <dbReference type="EC" id="4.99.1.12"/>
    </reaction>
</comment>
<dbReference type="NCBIfam" id="TIGR00299">
    <property type="entry name" value="nickel pincer cofactor biosynthesis protein LarC"/>
    <property type="match status" value="1"/>
</dbReference>
<proteinExistence type="inferred from homology"/>
<comment type="function">
    <text evidence="2">Involved in the biosynthesis of a nickel-pincer cofactor ((SCS)Ni(II) pincer complex). Binds Ni(2+), and functions in nickel delivery to pyridinium-3,5-bisthiocarboxylic acid mononucleotide (P2TMN), to form the mature cofactor. Is thus probably required for the activation of nickel-pincer cofactor-dependent enzymes.</text>
</comment>
<comment type="caution">
    <text evidence="4">The sequence shown here is derived from an EMBL/GenBank/DDBJ whole genome shotgun (WGS) entry which is preliminary data.</text>
</comment>
<organism evidence="4 5">
    <name type="scientific">Frisingicoccus caecimuris</name>
    <dbReference type="NCBI Taxonomy" id="1796636"/>
    <lineage>
        <taxon>Bacteria</taxon>
        <taxon>Bacillati</taxon>
        <taxon>Bacillota</taxon>
        <taxon>Clostridia</taxon>
        <taxon>Lachnospirales</taxon>
        <taxon>Lachnospiraceae</taxon>
        <taxon>Frisingicoccus</taxon>
    </lineage>
</organism>
<keyword evidence="1 2" id="KW-0533">Nickel</keyword>
<dbReference type="Pfam" id="PF01969">
    <property type="entry name" value="Ni_insertion"/>
    <property type="match status" value="1"/>
</dbReference>
<sequence length="489" mass="54520">MRNKTLYLECFSGISGDMTVAALIDLGVDHSYLLNALDSLNLKGYEVKISRVNKSGIDACDFNVILDKAHENHDHDMEYLHGAGQHGHHHDHEHEHGHEHPHEHRNLESIQAIINSSGLSRQAKVTALKIFQVIAEAEAKAHNKPLNEVHFHEVGAIDSIVDIAALAVCLDALKIKNVIVSELYEGQGTVRCQHGVLPIPVPAVANIISAYELPMHIMNIHGEFVTPTGAAIAAALRTDRQLPEHFRILKTGIGAGKREYERASILRAMLIEDLDRKPDNDTPETASSTGFEITLNTEKRPAAFKPKEKSIDFPKREVDLEPIWKIETNLDDCSGEAIAFTFNQLFEAGAQDVYTTPIYMKKNRPATMLTVLCRESLIAKMEDIIFTHTTTIGLRKYPVERTILPREIRAIETPWGKAHVKYTTWKGHIYAYPENDDVAAIAEKNHLSFPEVYAIIKAIAYDLSGGYASAMAERKAIDCKKALPEGEKK</sequence>
<comment type="similarity">
    <text evidence="2">Belongs to the LarC family.</text>
</comment>
<dbReference type="Proteomes" id="UP000295711">
    <property type="component" value="Unassembled WGS sequence"/>
</dbReference>
<dbReference type="EC" id="4.99.1.12" evidence="2"/>
<dbReference type="HAMAP" id="MF_01074">
    <property type="entry name" value="LarC"/>
    <property type="match status" value="1"/>
</dbReference>
<feature type="compositionally biased region" description="Basic and acidic residues" evidence="3">
    <location>
        <begin position="90"/>
        <end position="103"/>
    </location>
</feature>
<dbReference type="PANTHER" id="PTHR36566:SF1">
    <property type="entry name" value="PYRIDINIUM-3,5-BISTHIOCARBOXYLIC ACID MONONUCLEOTIDE NICKEL INSERTION PROTEIN"/>
    <property type="match status" value="1"/>
</dbReference>
<dbReference type="GO" id="GO:0016151">
    <property type="term" value="F:nickel cation binding"/>
    <property type="evidence" value="ECO:0007669"/>
    <property type="project" value="UniProtKB-UniRule"/>
</dbReference>
<evidence type="ECO:0000256" key="1">
    <source>
        <dbReference type="ARBA" id="ARBA00022596"/>
    </source>
</evidence>
<name>A0A4R2LMU6_9FIRM</name>
<keyword evidence="2" id="KW-0456">Lyase</keyword>
<dbReference type="Gene3D" id="3.30.70.1380">
    <property type="entry name" value="Transcriptional regulatory protein pf0864 domain like"/>
    <property type="match status" value="1"/>
</dbReference>
<reference evidence="4 5" key="1">
    <citation type="submission" date="2019-03" db="EMBL/GenBank/DDBJ databases">
        <title>Genomic Encyclopedia of Type Strains, Phase IV (KMG-IV): sequencing the most valuable type-strain genomes for metagenomic binning, comparative biology and taxonomic classification.</title>
        <authorList>
            <person name="Goeker M."/>
        </authorList>
    </citation>
    <scope>NUCLEOTIDE SEQUENCE [LARGE SCALE GENOMIC DNA]</scope>
    <source>
        <strain evidence="4 5">DSM 28559</strain>
    </source>
</reference>
<accession>A0A4R2LMU6</accession>
<dbReference type="PANTHER" id="PTHR36566">
    <property type="entry name" value="NICKEL INSERTION PROTEIN-RELATED"/>
    <property type="match status" value="1"/>
</dbReference>
<protein>
    <recommendedName>
        <fullName evidence="2">Pyridinium-3,5-bisthiocarboxylic acid mononucleotide nickel insertion protein</fullName>
        <shortName evidence="2">P2TMN nickel insertion protein</shortName>
        <ecNumber evidence="2">4.99.1.12</ecNumber>
    </recommendedName>
    <alternativeName>
        <fullName evidence="2">Nickel-pincer cofactor biosynthesis protein LarC</fullName>
    </alternativeName>
</protein>
<keyword evidence="5" id="KW-1185">Reference proteome</keyword>
<gene>
    <name evidence="2" type="primary">larC</name>
    <name evidence="4" type="ORF">EV212_10469</name>
</gene>
<evidence type="ECO:0000256" key="3">
    <source>
        <dbReference type="SAM" id="MobiDB-lite"/>
    </source>
</evidence>
<dbReference type="GO" id="GO:0051604">
    <property type="term" value="P:protein maturation"/>
    <property type="evidence" value="ECO:0007669"/>
    <property type="project" value="UniProtKB-UniRule"/>
</dbReference>
<feature type="region of interest" description="Disordered" evidence="3">
    <location>
        <begin position="81"/>
        <end position="103"/>
    </location>
</feature>
<evidence type="ECO:0000313" key="5">
    <source>
        <dbReference type="Proteomes" id="UP000295711"/>
    </source>
</evidence>
<evidence type="ECO:0000256" key="2">
    <source>
        <dbReference type="HAMAP-Rule" id="MF_01074"/>
    </source>
</evidence>
<dbReference type="InterPro" id="IPR002822">
    <property type="entry name" value="Ni_insertion"/>
</dbReference>
<dbReference type="GO" id="GO:0016829">
    <property type="term" value="F:lyase activity"/>
    <property type="evidence" value="ECO:0007669"/>
    <property type="project" value="UniProtKB-UniRule"/>
</dbReference>
<dbReference type="RefSeq" id="WP_132090234.1">
    <property type="nucleotide sequence ID" value="NZ_JANKAQ010000004.1"/>
</dbReference>